<keyword evidence="2" id="KW-1185">Reference proteome</keyword>
<proteinExistence type="predicted"/>
<comment type="caution">
    <text evidence="1">The sequence shown here is derived from an EMBL/GenBank/DDBJ whole genome shotgun (WGS) entry which is preliminary data.</text>
</comment>
<sequence length="196" mass="21793">MPLGGTNAFLYSVGTSRLFATKSSVSKLISLRGVLIDYVHHTNSFKKAMSDLTVGLGSPFKDQLYLGSQNCEALNGSASSTAFKEAFWRTMNLDFRTRRIGTPQQASRVDLRFLDHAHRTNIAHSFKKCTYFKTEKGYMGMGPEWTMAGDSLVIFYGAETLFVLRKREMNEGHSLGNFSATAMSMAGWRVFTIATA</sequence>
<dbReference type="OrthoDB" id="2157530at2759"/>
<dbReference type="Pfam" id="PF26639">
    <property type="entry name" value="Het-6_barrel"/>
    <property type="match status" value="1"/>
</dbReference>
<gene>
    <name evidence="1" type="ORF">EK21DRAFT_113982</name>
</gene>
<dbReference type="Proteomes" id="UP000799777">
    <property type="component" value="Unassembled WGS sequence"/>
</dbReference>
<dbReference type="EMBL" id="ML978214">
    <property type="protein sequence ID" value="KAF2028352.1"/>
    <property type="molecule type" value="Genomic_DNA"/>
</dbReference>
<protein>
    <submittedName>
        <fullName evidence="1">Uncharacterized protein</fullName>
    </submittedName>
</protein>
<reference evidence="1" key="1">
    <citation type="journal article" date="2020" name="Stud. Mycol.">
        <title>101 Dothideomycetes genomes: a test case for predicting lifestyles and emergence of pathogens.</title>
        <authorList>
            <person name="Haridas S."/>
            <person name="Albert R."/>
            <person name="Binder M."/>
            <person name="Bloem J."/>
            <person name="Labutti K."/>
            <person name="Salamov A."/>
            <person name="Andreopoulos B."/>
            <person name="Baker S."/>
            <person name="Barry K."/>
            <person name="Bills G."/>
            <person name="Bluhm B."/>
            <person name="Cannon C."/>
            <person name="Castanera R."/>
            <person name="Culley D."/>
            <person name="Daum C."/>
            <person name="Ezra D."/>
            <person name="Gonzalez J."/>
            <person name="Henrissat B."/>
            <person name="Kuo A."/>
            <person name="Liang C."/>
            <person name="Lipzen A."/>
            <person name="Lutzoni F."/>
            <person name="Magnuson J."/>
            <person name="Mondo S."/>
            <person name="Nolan M."/>
            <person name="Ohm R."/>
            <person name="Pangilinan J."/>
            <person name="Park H.-J."/>
            <person name="Ramirez L."/>
            <person name="Alfaro M."/>
            <person name="Sun H."/>
            <person name="Tritt A."/>
            <person name="Yoshinaga Y."/>
            <person name="Zwiers L.-H."/>
            <person name="Turgeon B."/>
            <person name="Goodwin S."/>
            <person name="Spatafora J."/>
            <person name="Crous P."/>
            <person name="Grigoriev I."/>
        </authorList>
    </citation>
    <scope>NUCLEOTIDE SEQUENCE</scope>
    <source>
        <strain evidence="1">CBS 110217</strain>
    </source>
</reference>
<organism evidence="1 2">
    <name type="scientific">Setomelanomma holmii</name>
    <dbReference type="NCBI Taxonomy" id="210430"/>
    <lineage>
        <taxon>Eukaryota</taxon>
        <taxon>Fungi</taxon>
        <taxon>Dikarya</taxon>
        <taxon>Ascomycota</taxon>
        <taxon>Pezizomycotina</taxon>
        <taxon>Dothideomycetes</taxon>
        <taxon>Pleosporomycetidae</taxon>
        <taxon>Pleosporales</taxon>
        <taxon>Pleosporineae</taxon>
        <taxon>Phaeosphaeriaceae</taxon>
        <taxon>Setomelanomma</taxon>
    </lineage>
</organism>
<accession>A0A9P4LL67</accession>
<name>A0A9P4LL67_9PLEO</name>
<dbReference type="AlphaFoldDB" id="A0A9P4LL67"/>
<evidence type="ECO:0000313" key="1">
    <source>
        <dbReference type="EMBL" id="KAF2028352.1"/>
    </source>
</evidence>
<evidence type="ECO:0000313" key="2">
    <source>
        <dbReference type="Proteomes" id="UP000799777"/>
    </source>
</evidence>